<evidence type="ECO:0000256" key="10">
    <source>
        <dbReference type="ARBA" id="ARBA00024220"/>
    </source>
</evidence>
<comment type="subcellular location">
    <subcellularLocation>
        <location evidence="1">Endomembrane system</location>
        <topology evidence="1">Multi-pass membrane protein</topology>
    </subcellularLocation>
</comment>
<evidence type="ECO:0000256" key="1">
    <source>
        <dbReference type="ARBA" id="ARBA00004127"/>
    </source>
</evidence>
<keyword evidence="3" id="KW-0813">Transport</keyword>
<evidence type="ECO:0000256" key="8">
    <source>
        <dbReference type="ARBA" id="ARBA00022989"/>
    </source>
</evidence>
<keyword evidence="6" id="KW-0547">Nucleotide-binding</keyword>
<feature type="region of interest" description="Disordered" evidence="12">
    <location>
        <begin position="15"/>
        <end position="55"/>
    </location>
</feature>
<dbReference type="Proteomes" id="UP000735302">
    <property type="component" value="Unassembled WGS sequence"/>
</dbReference>
<proteinExistence type="inferred from homology"/>
<evidence type="ECO:0000256" key="12">
    <source>
        <dbReference type="SAM" id="MobiDB-lite"/>
    </source>
</evidence>
<dbReference type="PROSITE" id="PS50929">
    <property type="entry name" value="ABC_TM1F"/>
    <property type="match status" value="1"/>
</dbReference>
<organism evidence="16 17">
    <name type="scientific">Plakobranchus ocellatus</name>
    <dbReference type="NCBI Taxonomy" id="259542"/>
    <lineage>
        <taxon>Eukaryota</taxon>
        <taxon>Metazoa</taxon>
        <taxon>Spiralia</taxon>
        <taxon>Lophotrochozoa</taxon>
        <taxon>Mollusca</taxon>
        <taxon>Gastropoda</taxon>
        <taxon>Heterobranchia</taxon>
        <taxon>Euthyneura</taxon>
        <taxon>Panpulmonata</taxon>
        <taxon>Sacoglossa</taxon>
        <taxon>Placobranchoidea</taxon>
        <taxon>Plakobranchidae</taxon>
        <taxon>Plakobranchus</taxon>
    </lineage>
</organism>
<comment type="catalytic activity">
    <reaction evidence="11">
        <text>leukotriene C4(in) + ATP + H2O = leukotriene C4(out) + ADP + phosphate + H(+)</text>
        <dbReference type="Rhea" id="RHEA:38963"/>
        <dbReference type="ChEBI" id="CHEBI:15377"/>
        <dbReference type="ChEBI" id="CHEBI:15378"/>
        <dbReference type="ChEBI" id="CHEBI:30616"/>
        <dbReference type="ChEBI" id="CHEBI:43474"/>
        <dbReference type="ChEBI" id="CHEBI:57973"/>
        <dbReference type="ChEBI" id="CHEBI:456216"/>
    </reaction>
    <physiologicalReaction direction="left-to-right" evidence="11">
        <dbReference type="Rhea" id="RHEA:38964"/>
    </physiologicalReaction>
</comment>
<evidence type="ECO:0000256" key="2">
    <source>
        <dbReference type="ARBA" id="ARBA00009726"/>
    </source>
</evidence>
<dbReference type="Pfam" id="PF00664">
    <property type="entry name" value="ABC_membrane"/>
    <property type="match status" value="1"/>
</dbReference>
<feature type="domain" description="ABC transmembrane type-1" evidence="15">
    <location>
        <begin position="88"/>
        <end position="375"/>
    </location>
</feature>
<evidence type="ECO:0000256" key="13">
    <source>
        <dbReference type="SAM" id="Phobius"/>
    </source>
</evidence>
<dbReference type="GO" id="GO:0005524">
    <property type="term" value="F:ATP binding"/>
    <property type="evidence" value="ECO:0007669"/>
    <property type="project" value="UniProtKB-KW"/>
</dbReference>
<keyword evidence="4 13" id="KW-0812">Transmembrane</keyword>
<dbReference type="PANTHER" id="PTHR24223:SF415">
    <property type="entry name" value="FI20190P1"/>
    <property type="match status" value="1"/>
</dbReference>
<keyword evidence="7" id="KW-0067">ATP-binding</keyword>
<feature type="transmembrane region" description="Helical" evidence="13">
    <location>
        <begin position="323"/>
        <end position="340"/>
    </location>
</feature>
<dbReference type="EMBL" id="BLXT01007309">
    <property type="protein sequence ID" value="GFO38358.1"/>
    <property type="molecule type" value="Genomic_DNA"/>
</dbReference>
<evidence type="ECO:0000256" key="9">
    <source>
        <dbReference type="ARBA" id="ARBA00023136"/>
    </source>
</evidence>
<feature type="transmembrane region" description="Helical" evidence="13">
    <location>
        <begin position="211"/>
        <end position="228"/>
    </location>
</feature>
<dbReference type="GO" id="GO:0012505">
    <property type="term" value="C:endomembrane system"/>
    <property type="evidence" value="ECO:0007669"/>
    <property type="project" value="UniProtKB-SubCell"/>
</dbReference>
<dbReference type="CDD" id="cd18603">
    <property type="entry name" value="ABC_6TM_MRP1_2_3_6_D2_like"/>
    <property type="match status" value="1"/>
</dbReference>
<protein>
    <recommendedName>
        <fullName evidence="10">ABC-type glutathione-S-conjugate transporter</fullName>
        <ecNumber evidence="10">7.6.2.3</ecNumber>
    </recommendedName>
</protein>
<sequence>MQPLFLHRTYLKHQNETLPNKDQPKSTWQDRKNASAKHAEKPPKIDTKGNVTGKKPSRLIEEEKVEKGRVRMAVYKALFRSFGCLPAVTVVFFLLLYSGANMASGFWLSEWTNDAYLKNETNKGTGKYSSETNTYIGIYAAIVLVQILGNAAFVMLTNVQMVSASQRLHSAMLTSIFHQSVAFFETTPSGRILNRFSREVDVLDVLFARQLWTVLHTFLSLVITVVIISYTTPIFLVVIPPILIVYIMVQRFYIPSSRQFRRLESTSRSPILSHFAETIHGASSIRAFGASDRFFKAFQNKVDTNNKCTFISDSAARWLKVRLEFLSSLLVFFASLFAVTSHGVSASLVALSVTYALQVTASLNMLVQRFTMLETNCVSAERIVEYISLPHEPEWINPDHRPSQGWPERGGISFVDYSLRYRPQLDLVLKSIEYTIEPGQKIGIVGRTGAGKSSLSLALFRVIEAAGGSIVIDDVDISTIGLHDLREGLTTLPQDPVLFSGTVRFNLDPFDLHPDAAIWKALDHAHLGDTVRELPGQLEYVCEEGGQNLSVGQRQLMCLARSLLRKTRILVLDEATAAVDIETDALLQETIRTEFEDCTVLTVAHRLNTVIDYDKIMVLVNGTILESGSPNDLLKNTRGTFYSMAKESGLVQ</sequence>
<dbReference type="GO" id="GO:0016887">
    <property type="term" value="F:ATP hydrolysis activity"/>
    <property type="evidence" value="ECO:0007669"/>
    <property type="project" value="InterPro"/>
</dbReference>
<dbReference type="PANTHER" id="PTHR24223">
    <property type="entry name" value="ATP-BINDING CASSETTE SUB-FAMILY C"/>
    <property type="match status" value="1"/>
</dbReference>
<evidence type="ECO:0000256" key="5">
    <source>
        <dbReference type="ARBA" id="ARBA00022737"/>
    </source>
</evidence>
<dbReference type="CDD" id="cd03244">
    <property type="entry name" value="ABCC_MRP_domain2"/>
    <property type="match status" value="1"/>
</dbReference>
<dbReference type="PROSITE" id="PS00211">
    <property type="entry name" value="ABC_TRANSPORTER_1"/>
    <property type="match status" value="1"/>
</dbReference>
<evidence type="ECO:0000256" key="4">
    <source>
        <dbReference type="ARBA" id="ARBA00022692"/>
    </source>
</evidence>
<dbReference type="Gene3D" id="1.20.1560.10">
    <property type="entry name" value="ABC transporter type 1, transmembrane domain"/>
    <property type="match status" value="1"/>
</dbReference>
<dbReference type="SUPFAM" id="SSF90123">
    <property type="entry name" value="ABC transporter transmembrane region"/>
    <property type="match status" value="1"/>
</dbReference>
<keyword evidence="9 13" id="KW-0472">Membrane</keyword>
<dbReference type="AlphaFoldDB" id="A0AAV4D2I7"/>
<gene>
    <name evidence="16" type="ORF">PoB_006486300</name>
</gene>
<dbReference type="InterPro" id="IPR027417">
    <property type="entry name" value="P-loop_NTPase"/>
</dbReference>
<keyword evidence="17" id="KW-1185">Reference proteome</keyword>
<dbReference type="InterPro" id="IPR011527">
    <property type="entry name" value="ABC1_TM_dom"/>
</dbReference>
<evidence type="ECO:0000259" key="15">
    <source>
        <dbReference type="PROSITE" id="PS50929"/>
    </source>
</evidence>
<comment type="similarity">
    <text evidence="2">Belongs to the ABC transporter superfamily. ABCC family. Conjugate transporter (TC 3.A.1.208) subfamily.</text>
</comment>
<feature type="compositionally biased region" description="Basic and acidic residues" evidence="12">
    <location>
        <begin position="22"/>
        <end position="47"/>
    </location>
</feature>
<dbReference type="InterPro" id="IPR017871">
    <property type="entry name" value="ABC_transporter-like_CS"/>
</dbReference>
<feature type="transmembrane region" description="Helical" evidence="13">
    <location>
        <begin position="234"/>
        <end position="254"/>
    </location>
</feature>
<dbReference type="GO" id="GO:0015431">
    <property type="term" value="F:ABC-type glutathione S-conjugate transporter activity"/>
    <property type="evidence" value="ECO:0007669"/>
    <property type="project" value="UniProtKB-EC"/>
</dbReference>
<feature type="transmembrane region" description="Helical" evidence="13">
    <location>
        <begin position="77"/>
        <end position="97"/>
    </location>
</feature>
<dbReference type="FunFam" id="1.20.1560.10:FF:000001">
    <property type="entry name" value="ATP-binding cassette subfamily C member 1"/>
    <property type="match status" value="1"/>
</dbReference>
<evidence type="ECO:0000256" key="11">
    <source>
        <dbReference type="ARBA" id="ARBA00047523"/>
    </source>
</evidence>
<evidence type="ECO:0000313" key="17">
    <source>
        <dbReference type="Proteomes" id="UP000735302"/>
    </source>
</evidence>
<dbReference type="InterPro" id="IPR003593">
    <property type="entry name" value="AAA+_ATPase"/>
</dbReference>
<dbReference type="InterPro" id="IPR003439">
    <property type="entry name" value="ABC_transporter-like_ATP-bd"/>
</dbReference>
<dbReference type="Pfam" id="PF00005">
    <property type="entry name" value="ABC_tran"/>
    <property type="match status" value="1"/>
</dbReference>
<dbReference type="PROSITE" id="PS50893">
    <property type="entry name" value="ABC_TRANSPORTER_2"/>
    <property type="match status" value="1"/>
</dbReference>
<keyword evidence="8 13" id="KW-1133">Transmembrane helix</keyword>
<dbReference type="FunFam" id="3.40.50.300:FF:000074">
    <property type="entry name" value="Multidrug resistance-associated protein 5 isoform 1"/>
    <property type="match status" value="1"/>
</dbReference>
<feature type="transmembrane region" description="Helical" evidence="13">
    <location>
        <begin position="136"/>
        <end position="159"/>
    </location>
</feature>
<keyword evidence="5" id="KW-0677">Repeat</keyword>
<reference evidence="16 17" key="1">
    <citation type="journal article" date="2021" name="Elife">
        <title>Chloroplast acquisition without the gene transfer in kleptoplastic sea slugs, Plakobranchus ocellatus.</title>
        <authorList>
            <person name="Maeda T."/>
            <person name="Takahashi S."/>
            <person name="Yoshida T."/>
            <person name="Shimamura S."/>
            <person name="Takaki Y."/>
            <person name="Nagai Y."/>
            <person name="Toyoda A."/>
            <person name="Suzuki Y."/>
            <person name="Arimoto A."/>
            <person name="Ishii H."/>
            <person name="Satoh N."/>
            <person name="Nishiyama T."/>
            <person name="Hasebe M."/>
            <person name="Maruyama T."/>
            <person name="Minagawa J."/>
            <person name="Obokata J."/>
            <person name="Shigenobu S."/>
        </authorList>
    </citation>
    <scope>NUCLEOTIDE SEQUENCE [LARGE SCALE GENOMIC DNA]</scope>
</reference>
<dbReference type="InterPro" id="IPR036640">
    <property type="entry name" value="ABC1_TM_sf"/>
</dbReference>
<evidence type="ECO:0000256" key="7">
    <source>
        <dbReference type="ARBA" id="ARBA00022840"/>
    </source>
</evidence>
<dbReference type="Gene3D" id="3.40.50.300">
    <property type="entry name" value="P-loop containing nucleotide triphosphate hydrolases"/>
    <property type="match status" value="1"/>
</dbReference>
<dbReference type="SUPFAM" id="SSF52540">
    <property type="entry name" value="P-loop containing nucleoside triphosphate hydrolases"/>
    <property type="match status" value="1"/>
</dbReference>
<evidence type="ECO:0000256" key="6">
    <source>
        <dbReference type="ARBA" id="ARBA00022741"/>
    </source>
</evidence>
<dbReference type="EC" id="7.6.2.3" evidence="10"/>
<dbReference type="InterPro" id="IPR050173">
    <property type="entry name" value="ABC_transporter_C-like"/>
</dbReference>
<evidence type="ECO:0000313" key="16">
    <source>
        <dbReference type="EMBL" id="GFO38358.1"/>
    </source>
</evidence>
<name>A0AAV4D2I7_9GAST</name>
<dbReference type="GO" id="GO:0016020">
    <property type="term" value="C:membrane"/>
    <property type="evidence" value="ECO:0007669"/>
    <property type="project" value="InterPro"/>
</dbReference>
<feature type="domain" description="ABC transporter" evidence="14">
    <location>
        <begin position="412"/>
        <end position="646"/>
    </location>
</feature>
<dbReference type="SMART" id="SM00382">
    <property type="entry name" value="AAA"/>
    <property type="match status" value="1"/>
</dbReference>
<evidence type="ECO:0000256" key="3">
    <source>
        <dbReference type="ARBA" id="ARBA00022448"/>
    </source>
</evidence>
<evidence type="ECO:0000259" key="14">
    <source>
        <dbReference type="PROSITE" id="PS50893"/>
    </source>
</evidence>
<comment type="caution">
    <text evidence="16">The sequence shown here is derived from an EMBL/GenBank/DDBJ whole genome shotgun (WGS) entry which is preliminary data.</text>
</comment>
<accession>A0AAV4D2I7</accession>